<evidence type="ECO:0000313" key="3">
    <source>
        <dbReference type="Proteomes" id="UP000694559"/>
    </source>
</evidence>
<proteinExistence type="predicted"/>
<dbReference type="Ensembl" id="ENSNNAT00000016830.1">
    <property type="protein sequence ID" value="ENSNNAP00000016044.1"/>
    <property type="gene ID" value="ENSNNAG00000010817.1"/>
</dbReference>
<reference evidence="2" key="2">
    <citation type="submission" date="2025-09" db="UniProtKB">
        <authorList>
            <consortium name="Ensembl"/>
        </authorList>
    </citation>
    <scope>IDENTIFICATION</scope>
</reference>
<dbReference type="Proteomes" id="UP000694559">
    <property type="component" value="Unplaced"/>
</dbReference>
<dbReference type="Gene3D" id="1.10.8.1290">
    <property type="entry name" value="Glutaminyl-tRNA synthetase, non-specific RNA binding region part 1, domain 1"/>
    <property type="match status" value="1"/>
</dbReference>
<organism evidence="2 3">
    <name type="scientific">Naja naja</name>
    <name type="common">Indian cobra</name>
    <dbReference type="NCBI Taxonomy" id="35670"/>
    <lineage>
        <taxon>Eukaryota</taxon>
        <taxon>Metazoa</taxon>
        <taxon>Chordata</taxon>
        <taxon>Craniata</taxon>
        <taxon>Vertebrata</taxon>
        <taxon>Euteleostomi</taxon>
        <taxon>Lepidosauria</taxon>
        <taxon>Squamata</taxon>
        <taxon>Bifurcata</taxon>
        <taxon>Unidentata</taxon>
        <taxon>Episquamata</taxon>
        <taxon>Toxicofera</taxon>
        <taxon>Serpentes</taxon>
        <taxon>Colubroidea</taxon>
        <taxon>Elapidae</taxon>
        <taxon>Elapinae</taxon>
        <taxon>Naja</taxon>
    </lineage>
</organism>
<dbReference type="AlphaFoldDB" id="A0A8C6XL76"/>
<sequence length="120" mass="13327">MAADGSDPLRLFVSIGLSESKARETLRNEALTALLREAVGQAQGILGPVIDKTVGTLLYNVASRLKDSKRLGHLVEYIATKKIITDLQLNVILWIPLIQQTLIENVALAWSSHRNRLKRQ</sequence>
<dbReference type="Pfam" id="PF04558">
    <property type="entry name" value="tRNA_synt_1c_R1"/>
    <property type="match status" value="1"/>
</dbReference>
<dbReference type="GO" id="GO:0004812">
    <property type="term" value="F:aminoacyl-tRNA ligase activity"/>
    <property type="evidence" value="ECO:0007669"/>
    <property type="project" value="InterPro"/>
</dbReference>
<dbReference type="InterPro" id="IPR007639">
    <property type="entry name" value="Gln-tRNA-synth_Ib_RNA-bd_N"/>
</dbReference>
<dbReference type="GO" id="GO:0005524">
    <property type="term" value="F:ATP binding"/>
    <property type="evidence" value="ECO:0007669"/>
    <property type="project" value="InterPro"/>
</dbReference>
<dbReference type="GO" id="GO:0005737">
    <property type="term" value="C:cytoplasm"/>
    <property type="evidence" value="ECO:0007669"/>
    <property type="project" value="InterPro"/>
</dbReference>
<dbReference type="GeneTree" id="ENSGT00550000074972"/>
<dbReference type="GO" id="GO:0006418">
    <property type="term" value="P:tRNA aminoacylation for protein translation"/>
    <property type="evidence" value="ECO:0007669"/>
    <property type="project" value="InterPro"/>
</dbReference>
<protein>
    <recommendedName>
        <fullName evidence="1">Glutaminyl-tRNA synthetase class Ib non-specific RNA-binding domain-containing protein</fullName>
    </recommendedName>
</protein>
<feature type="domain" description="Glutaminyl-tRNA synthetase class Ib non-specific RNA-binding" evidence="1">
    <location>
        <begin position="9"/>
        <end position="90"/>
    </location>
</feature>
<dbReference type="OrthoDB" id="10250478at2759"/>
<name>A0A8C6XL76_NAJNA</name>
<evidence type="ECO:0000313" key="2">
    <source>
        <dbReference type="Ensembl" id="ENSNNAP00000016044.1"/>
    </source>
</evidence>
<dbReference type="InterPro" id="IPR042558">
    <property type="entry name" value="Gln-tRNA-synth_Ib_RNA-bd_N_1"/>
</dbReference>
<accession>A0A8C6XL76</accession>
<reference evidence="2" key="1">
    <citation type="submission" date="2025-08" db="UniProtKB">
        <authorList>
            <consortium name="Ensembl"/>
        </authorList>
    </citation>
    <scope>IDENTIFICATION</scope>
</reference>
<evidence type="ECO:0000259" key="1">
    <source>
        <dbReference type="Pfam" id="PF04558"/>
    </source>
</evidence>
<keyword evidence="3" id="KW-1185">Reference proteome</keyword>